<feature type="region of interest" description="Disordered" evidence="1">
    <location>
        <begin position="587"/>
        <end position="627"/>
    </location>
</feature>
<feature type="compositionally biased region" description="Basic and acidic residues" evidence="1">
    <location>
        <begin position="507"/>
        <end position="547"/>
    </location>
</feature>
<evidence type="ECO:0000313" key="3">
    <source>
        <dbReference type="Proteomes" id="UP001443914"/>
    </source>
</evidence>
<dbReference type="GO" id="GO:0003729">
    <property type="term" value="F:mRNA binding"/>
    <property type="evidence" value="ECO:0007669"/>
    <property type="project" value="TreeGrafter"/>
</dbReference>
<feature type="region of interest" description="Disordered" evidence="1">
    <location>
        <begin position="1"/>
        <end position="81"/>
    </location>
</feature>
<keyword evidence="3" id="KW-1185">Reference proteome</keyword>
<feature type="region of interest" description="Disordered" evidence="1">
    <location>
        <begin position="97"/>
        <end position="116"/>
    </location>
</feature>
<feature type="region of interest" description="Disordered" evidence="1">
    <location>
        <begin position="399"/>
        <end position="572"/>
    </location>
</feature>
<comment type="caution">
    <text evidence="2">The sequence shown here is derived from an EMBL/GenBank/DDBJ whole genome shotgun (WGS) entry which is preliminary data.</text>
</comment>
<feature type="compositionally biased region" description="Polar residues" evidence="1">
    <location>
        <begin position="610"/>
        <end position="627"/>
    </location>
</feature>
<feature type="region of interest" description="Disordered" evidence="1">
    <location>
        <begin position="326"/>
        <end position="365"/>
    </location>
</feature>
<dbReference type="PANTHER" id="PTHR32091">
    <property type="entry name" value="EUKARYOTIC TRANSLATION INITIATION FACTOR 4B"/>
    <property type="match status" value="1"/>
</dbReference>
<dbReference type="GO" id="GO:0003743">
    <property type="term" value="F:translation initiation factor activity"/>
    <property type="evidence" value="ECO:0007669"/>
    <property type="project" value="InterPro"/>
</dbReference>
<evidence type="ECO:0000313" key="2">
    <source>
        <dbReference type="EMBL" id="KAK9706572.1"/>
    </source>
</evidence>
<name>A0AAW1JQ29_SAPOF</name>
<reference evidence="2" key="1">
    <citation type="submission" date="2024-03" db="EMBL/GenBank/DDBJ databases">
        <title>WGS assembly of Saponaria officinalis var. Norfolk2.</title>
        <authorList>
            <person name="Jenkins J."/>
            <person name="Shu S."/>
            <person name="Grimwood J."/>
            <person name="Barry K."/>
            <person name="Goodstein D."/>
            <person name="Schmutz J."/>
            <person name="Leebens-Mack J."/>
            <person name="Osbourn A."/>
        </authorList>
    </citation>
    <scope>NUCLEOTIDE SEQUENCE [LARGE SCALE GENOMIC DNA]</scope>
    <source>
        <strain evidence="2">JIC</strain>
    </source>
</reference>
<proteinExistence type="predicted"/>
<dbReference type="AlphaFoldDB" id="A0AAW1JQ29"/>
<accession>A0AAW1JQ29</accession>
<dbReference type="EMBL" id="JBDFQZ010000007">
    <property type="protein sequence ID" value="KAK9706572.1"/>
    <property type="molecule type" value="Genomic_DNA"/>
</dbReference>
<dbReference type="Proteomes" id="UP001443914">
    <property type="component" value="Unassembled WGS sequence"/>
</dbReference>
<feature type="compositionally biased region" description="Low complexity" evidence="1">
    <location>
        <begin position="67"/>
        <end position="79"/>
    </location>
</feature>
<feature type="compositionally biased region" description="Polar residues" evidence="1">
    <location>
        <begin position="47"/>
        <end position="59"/>
    </location>
</feature>
<evidence type="ECO:0000256" key="1">
    <source>
        <dbReference type="SAM" id="MobiDB-lite"/>
    </source>
</evidence>
<dbReference type="InterPro" id="IPR010433">
    <property type="entry name" value="EIF-4B_pln"/>
</dbReference>
<protein>
    <submittedName>
        <fullName evidence="2">Uncharacterized protein</fullName>
    </submittedName>
</protein>
<feature type="compositionally biased region" description="Basic and acidic residues" evidence="1">
    <location>
        <begin position="449"/>
        <end position="482"/>
    </location>
</feature>
<sequence>MSKKKTFSGNTMTLKDFHGGSIPSDLPLPSAPGVIVRSTNDHRQGYDRQTTSWGNPANRSSDHRLRPGSSGSMRSSNLSLDDKSMFLSSSVNIGRNFDEDERKPLDGGPSVPRRMVSDDVIRSPGVRTEVRGEVGRVGVGRESSGLGLGLGSGGNSYSARVVEGGNVGAVSVGVRPNAWGVKKDVGGFGVGVNETVSTMSGGGQSTVSKFAQASALDQISSGRWQTKPLHQHADVEVIRQSDSPSSLYARESEYFGGGGGVGLVSEKEYVDTALMKHAEWGLTIEEGVRRNFREVPGVDRVRSPDVFDGKDRSPVLFTNNGQLVCPDGRYDNSESLMPPEEKMPAKPKLKLLPRTKPLSVPEPSIVDYKQPINASHSETGAKSHGNGRHVKPGLATSEVNHVKPGLSGSEAPNQVVERPKLNLKPRSQPLDQSEDNTERKRIPLFGGARPRETVLKERGVDDVVNSHDEAQGPSRTRNDSPRTEVAPTHKSTVRHAERVPNPSIDQRAGRGLEKKDKRPDIQKADTQRDNWRNENWRSIKDTEKQPQQERPTSPETWRKPIQPSKVGDADNSLRFGKAVSAVELAQAFSRPASDPSPFSGQRGLPGRTQIPFSRLTSSTTRPQLNGF</sequence>
<organism evidence="2 3">
    <name type="scientific">Saponaria officinalis</name>
    <name type="common">Common soapwort</name>
    <name type="synonym">Lychnis saponaria</name>
    <dbReference type="NCBI Taxonomy" id="3572"/>
    <lineage>
        <taxon>Eukaryota</taxon>
        <taxon>Viridiplantae</taxon>
        <taxon>Streptophyta</taxon>
        <taxon>Embryophyta</taxon>
        <taxon>Tracheophyta</taxon>
        <taxon>Spermatophyta</taxon>
        <taxon>Magnoliopsida</taxon>
        <taxon>eudicotyledons</taxon>
        <taxon>Gunneridae</taxon>
        <taxon>Pentapetalae</taxon>
        <taxon>Caryophyllales</taxon>
        <taxon>Caryophyllaceae</taxon>
        <taxon>Caryophylleae</taxon>
        <taxon>Saponaria</taxon>
    </lineage>
</organism>
<gene>
    <name evidence="2" type="ORF">RND81_07G135900</name>
</gene>
<dbReference type="PANTHER" id="PTHR32091:SF4">
    <property type="entry name" value="OS07G0546100 PROTEIN"/>
    <property type="match status" value="1"/>
</dbReference>